<organism evidence="1">
    <name type="scientific">viral metagenome</name>
    <dbReference type="NCBI Taxonomy" id="1070528"/>
    <lineage>
        <taxon>unclassified sequences</taxon>
        <taxon>metagenomes</taxon>
        <taxon>organismal metagenomes</taxon>
    </lineage>
</organism>
<dbReference type="Gene3D" id="3.90.176.10">
    <property type="entry name" value="Toxin ADP-ribosyltransferase, Chain A, domain 1"/>
    <property type="match status" value="1"/>
</dbReference>
<evidence type="ECO:0000313" key="1">
    <source>
        <dbReference type="EMBL" id="QHU00293.1"/>
    </source>
</evidence>
<accession>A0A6C0J4Q1</accession>
<dbReference type="SUPFAM" id="SSF56399">
    <property type="entry name" value="ADP-ribosylation"/>
    <property type="match status" value="1"/>
</dbReference>
<name>A0A6C0J4Q1_9ZZZZ</name>
<proteinExistence type="predicted"/>
<dbReference type="AlphaFoldDB" id="A0A6C0J4Q1"/>
<sequence length="670" mass="80129">MTKINYEFIQKIFNRKRSLKKEKDKIKLSKYNEYIPMYDIYSDNIYPIHNLKIYYRLTKCHFRFITSEVKQWIKNKMDKTKDKGLILNYKTNLGIIENYHLPTLEKTSYETVYKYSPEMGLSISICKRNSFHPFSTHLTPYYTKNELIKLGMNNKIVSKITPENLVDKDLHYKICKLVSKNDISFDLIYNHMKHIIDTNSINWVNYYSFLGSYIFNSYLRDSKIRLSNYLLDGLKMLVNTIDTAPAFKDNYFFYRFIWDDKFLKKLKVGDTFTDKGFLSTTRDPFYSPGLQMDFGLILVKINIPKNKKGVGLFLENFSMFPKEEEYLIKPESKFKLVAKDDKFDYKHINESFEKKIKQKYEFTFVSNNFNVNKLKGASDNSIPELNLKDLNLSGKDRVDLFKDFLKNCDDMDQFKFKDDIYTCQFFNSTSSYKKLFYNETENGLIVTKYTNGYPELSLECGEKLAVNYIQKLNYHNNDNVDDNVDDNDDDKEVIGLISKLFGYELALIFFPYKNFSEFKSNYKDENINFLYNNLYCYPIYLYFKNGKKHLTDKYFKFSYGYFKLDKIMKTKVPKSVLEKFPDDLDKKLSWKDLLVLVIEKHFYLYSKLEESFNENFDDLFNKCYFEFDSLVYLKNNDYDISYLPNIAHSETRIDNTRFNLIFNDNIRRID</sequence>
<protein>
    <submittedName>
        <fullName evidence="1">Uncharacterized protein</fullName>
    </submittedName>
</protein>
<dbReference type="PROSITE" id="PS51996">
    <property type="entry name" value="TR_MART"/>
    <property type="match status" value="1"/>
</dbReference>
<reference evidence="1" key="1">
    <citation type="journal article" date="2020" name="Nature">
        <title>Giant virus diversity and host interactions through global metagenomics.</title>
        <authorList>
            <person name="Schulz F."/>
            <person name="Roux S."/>
            <person name="Paez-Espino D."/>
            <person name="Jungbluth S."/>
            <person name="Walsh D.A."/>
            <person name="Denef V.J."/>
            <person name="McMahon K.D."/>
            <person name="Konstantinidis K.T."/>
            <person name="Eloe-Fadrosh E.A."/>
            <person name="Kyrpides N.C."/>
            <person name="Woyke T."/>
        </authorList>
    </citation>
    <scope>NUCLEOTIDE SEQUENCE</scope>
    <source>
        <strain evidence="1">GVMAG-M-3300025860-12</strain>
    </source>
</reference>
<dbReference type="EMBL" id="MN740325">
    <property type="protein sequence ID" value="QHU00293.1"/>
    <property type="molecule type" value="Genomic_DNA"/>
</dbReference>